<evidence type="ECO:0000256" key="2">
    <source>
        <dbReference type="ARBA" id="ARBA00022679"/>
    </source>
</evidence>
<evidence type="ECO:0000256" key="1">
    <source>
        <dbReference type="ARBA" id="ARBA00010118"/>
    </source>
</evidence>
<comment type="similarity">
    <text evidence="1">Belongs to the glycosyltransferase 90 family.</text>
</comment>
<evidence type="ECO:0000259" key="3">
    <source>
        <dbReference type="SMART" id="SM00672"/>
    </source>
</evidence>
<dbReference type="PANTHER" id="PTHR12203:SF35">
    <property type="entry name" value="PROTEIN O-GLUCOSYLTRANSFERASE 1"/>
    <property type="match status" value="1"/>
</dbReference>
<dbReference type="SMART" id="SM00672">
    <property type="entry name" value="CAP10"/>
    <property type="match status" value="1"/>
</dbReference>
<dbReference type="InterPro" id="IPR051091">
    <property type="entry name" value="O-Glucosyltr/Glycosyltrsf_90"/>
</dbReference>
<keyword evidence="5" id="KW-1185">Reference proteome</keyword>
<dbReference type="GO" id="GO:0016740">
    <property type="term" value="F:transferase activity"/>
    <property type="evidence" value="ECO:0007669"/>
    <property type="project" value="UniProtKB-KW"/>
</dbReference>
<protein>
    <recommendedName>
        <fullName evidence="3">Glycosyl transferase CAP10 domain-containing protein</fullName>
    </recommendedName>
</protein>
<feature type="domain" description="Glycosyl transferase CAP10" evidence="3">
    <location>
        <begin position="251"/>
        <end position="469"/>
    </location>
</feature>
<gene>
    <name evidence="4" type="ORF">ACHAW5_005998</name>
</gene>
<dbReference type="PANTHER" id="PTHR12203">
    <property type="entry name" value="KDEL LYS-ASP-GLU-LEU CONTAINING - RELATED"/>
    <property type="match status" value="1"/>
</dbReference>
<dbReference type="AlphaFoldDB" id="A0ABD3MZV9"/>
<evidence type="ECO:0000313" key="5">
    <source>
        <dbReference type="Proteomes" id="UP001530315"/>
    </source>
</evidence>
<name>A0ABD3MZV9_9STRA</name>
<proteinExistence type="inferred from homology"/>
<keyword evidence="2" id="KW-0808">Transferase</keyword>
<dbReference type="InterPro" id="IPR006598">
    <property type="entry name" value="CAP10"/>
</dbReference>
<dbReference type="Proteomes" id="UP001530315">
    <property type="component" value="Unassembled WGS sequence"/>
</dbReference>
<evidence type="ECO:0000313" key="4">
    <source>
        <dbReference type="EMBL" id="KAL3767812.1"/>
    </source>
</evidence>
<comment type="caution">
    <text evidence="4">The sequence shown here is derived from an EMBL/GenBank/DDBJ whole genome shotgun (WGS) entry which is preliminary data.</text>
</comment>
<dbReference type="EMBL" id="JALLAZ020001693">
    <property type="protein sequence ID" value="KAL3767812.1"/>
    <property type="molecule type" value="Genomic_DNA"/>
</dbReference>
<organism evidence="4 5">
    <name type="scientific">Stephanodiscus triporus</name>
    <dbReference type="NCBI Taxonomy" id="2934178"/>
    <lineage>
        <taxon>Eukaryota</taxon>
        <taxon>Sar</taxon>
        <taxon>Stramenopiles</taxon>
        <taxon>Ochrophyta</taxon>
        <taxon>Bacillariophyta</taxon>
        <taxon>Coscinodiscophyceae</taxon>
        <taxon>Thalassiosirophycidae</taxon>
        <taxon>Stephanodiscales</taxon>
        <taxon>Stephanodiscaceae</taxon>
        <taxon>Stephanodiscus</taxon>
    </lineage>
</organism>
<sequence>MTRDPSSPDPRGVAVVDTSSSSIATIIPPYDVDDAILSTRHFRYTYFFFVYDSASDIFHVVHNVPSCDYGCARVHRLAHSLSYALRVNFPKRILRTPDGSNDLVFMIGCGDAPRVYARCLGSTDPCDSSAMPPVLQFGSIFRDHFRNMIAMPLPVRPHMPCLDEWQENRQTGGAICSDLLPLVVGQHPRPTALTTGPRGGLPFGEELGIIPSYGDDLYWDALMPQIIWRGTDFQYLHTMYPNMRPPTYRLDIEPREAELGGGGFANEYERRRWAIQKLWEMGDDLLLPRWRGVLLTSEAELEAAAAMEMQRDGNGGGNDVLLPWVNIKFANVNVGGVKTPADQNEEYLTLQGLGIAAIGEYVSMAEQAKFKYHIDLGGGGGTTWTGTIEKLAMPGLLFHHVTPTKDWFHDLLVPWEHYVPVAADLSDLRRKYEWAESHPVEARQIAENGTRFARWMGSLEGLSRLYEEFMVTPLRNVILAYRPMPPKDRQGLARVGKSVLDVILESGNGSFKVVSRCTGQKGIHCKPELG</sequence>
<reference evidence="4 5" key="1">
    <citation type="submission" date="2024-10" db="EMBL/GenBank/DDBJ databases">
        <title>Updated reference genomes for cyclostephanoid diatoms.</title>
        <authorList>
            <person name="Roberts W.R."/>
            <person name="Alverson A.J."/>
        </authorList>
    </citation>
    <scope>NUCLEOTIDE SEQUENCE [LARGE SCALE GENOMIC DNA]</scope>
    <source>
        <strain evidence="4 5">AJA276-08</strain>
    </source>
</reference>
<accession>A0ABD3MZV9</accession>
<dbReference type="Pfam" id="PF05686">
    <property type="entry name" value="Glyco_transf_90"/>
    <property type="match status" value="1"/>
</dbReference>